<gene>
    <name evidence="1" type="ORF">DX914_04325</name>
</gene>
<evidence type="ECO:0000313" key="1">
    <source>
        <dbReference type="EMBL" id="RDZ28371.1"/>
    </source>
</evidence>
<organism evidence="1 2">
    <name type="scientific">Lysobacter silvisoli</name>
    <dbReference type="NCBI Taxonomy" id="2293254"/>
    <lineage>
        <taxon>Bacteria</taxon>
        <taxon>Pseudomonadati</taxon>
        <taxon>Pseudomonadota</taxon>
        <taxon>Gammaproteobacteria</taxon>
        <taxon>Lysobacterales</taxon>
        <taxon>Lysobacteraceae</taxon>
        <taxon>Lysobacter</taxon>
    </lineage>
</organism>
<dbReference type="Proteomes" id="UP000264492">
    <property type="component" value="Unassembled WGS sequence"/>
</dbReference>
<reference evidence="1 2" key="1">
    <citation type="submission" date="2018-08" db="EMBL/GenBank/DDBJ databases">
        <title>Lysobacter sp. zong2l5, whole genome shotgun sequence.</title>
        <authorList>
            <person name="Zhang X."/>
            <person name="Feng G."/>
            <person name="Zhu H."/>
        </authorList>
    </citation>
    <scope>NUCLEOTIDE SEQUENCE [LARGE SCALE GENOMIC DNA]</scope>
    <source>
        <strain evidence="2">zong2l5</strain>
    </source>
</reference>
<dbReference type="Pfam" id="PF11218">
    <property type="entry name" value="DUF3011"/>
    <property type="match status" value="1"/>
</dbReference>
<sequence length="282" mass="30276">MTSLNDRRTPPNLDQVLIDRSGTRVRVIASDLGESRMRVRTATMVTLALAFAAGTGTASAQAGGETLYGDRVLRCESAGDAPRQCPADTSGGVRLLRRLSGSDCDEGKSWGVDRSGVWVARGCSADFLLGQGGSGKDSRSGDRVLRCESKGGRWNHCRADGSGGVQLVRQLSKRPCIRDQTWGADGQGLWVSGGCRGEFQVVSSDPRVVYPTVPRARLVRCESIKSLAQRCAVETGAGVRLHKQLSRSQCVEGRSWGYDRNGIWVEEGCRAEFEVGVARNGG</sequence>
<name>A0A371K366_9GAMM</name>
<dbReference type="InterPro" id="IPR021381">
    <property type="entry name" value="DUF3011"/>
</dbReference>
<dbReference type="AlphaFoldDB" id="A0A371K366"/>
<proteinExistence type="predicted"/>
<evidence type="ECO:0000313" key="2">
    <source>
        <dbReference type="Proteomes" id="UP000264492"/>
    </source>
</evidence>
<keyword evidence="2" id="KW-1185">Reference proteome</keyword>
<comment type="caution">
    <text evidence="1">The sequence shown here is derived from an EMBL/GenBank/DDBJ whole genome shotgun (WGS) entry which is preliminary data.</text>
</comment>
<dbReference type="EMBL" id="QTSU01000001">
    <property type="protein sequence ID" value="RDZ28371.1"/>
    <property type="molecule type" value="Genomic_DNA"/>
</dbReference>
<protein>
    <submittedName>
        <fullName evidence="1">DUF3011 domain-containing protein</fullName>
    </submittedName>
</protein>
<accession>A0A371K366</accession>